<evidence type="ECO:0000313" key="5">
    <source>
        <dbReference type="Proteomes" id="UP000248786"/>
    </source>
</evidence>
<dbReference type="Proteomes" id="UP000249146">
    <property type="component" value="Unassembled WGS sequence"/>
</dbReference>
<dbReference type="AlphaFoldDB" id="A0A142VCG8"/>
<organism evidence="1 4">
    <name type="scientific">Dehalococcoides mccartyi</name>
    <dbReference type="NCBI Taxonomy" id="61435"/>
    <lineage>
        <taxon>Bacteria</taxon>
        <taxon>Bacillati</taxon>
        <taxon>Chloroflexota</taxon>
        <taxon>Dehalococcoidia</taxon>
        <taxon>Dehalococcoidales</taxon>
        <taxon>Dehalococcoidaceae</taxon>
        <taxon>Dehalococcoides</taxon>
    </lineage>
</organism>
<evidence type="ECO:0000313" key="1">
    <source>
        <dbReference type="EMBL" id="AMU87291.1"/>
    </source>
</evidence>
<dbReference type="RefSeq" id="WP_011309949.1">
    <property type="nucleotide sequence ID" value="NZ_AP024514.1"/>
</dbReference>
<dbReference type="OrthoDB" id="9810361at2"/>
<evidence type="ECO:0000313" key="4">
    <source>
        <dbReference type="Proteomes" id="UP000076394"/>
    </source>
</evidence>
<dbReference type="Proteomes" id="UP000076394">
    <property type="component" value="Chromosome"/>
</dbReference>
<evidence type="ECO:0000313" key="6">
    <source>
        <dbReference type="Proteomes" id="UP000249146"/>
    </source>
</evidence>
<dbReference type="EMBL" id="QGLC01000018">
    <property type="protein sequence ID" value="RAL68985.1"/>
    <property type="molecule type" value="Genomic_DNA"/>
</dbReference>
<dbReference type="OMA" id="CLCYPCM"/>
<reference evidence="1 4" key="1">
    <citation type="submission" date="2015-03" db="EMBL/GenBank/DDBJ databases">
        <title>Genomic characterization of Dehalococcoides mccartyi strain 11a5, an unusal plasmid-containing chloroethene dechlorinator.</title>
        <authorList>
            <person name="Zhao S."/>
            <person name="Ding C."/>
            <person name="He J."/>
        </authorList>
    </citation>
    <scope>NUCLEOTIDE SEQUENCE [LARGE SCALE GENOMIC DNA]</scope>
    <source>
        <strain evidence="1 4">11a5</strain>
    </source>
</reference>
<dbReference type="PATRIC" id="fig|61435.8.peg.1458"/>
<evidence type="ECO:0000313" key="2">
    <source>
        <dbReference type="EMBL" id="RAL68985.1"/>
    </source>
</evidence>
<name>A0A142VCG8_9CHLR</name>
<accession>A0A142VCG8</accession>
<proteinExistence type="predicted"/>
<dbReference type="InterPro" id="IPR005358">
    <property type="entry name" value="Puta_zinc/iron-chelating_dom"/>
</dbReference>
<dbReference type="Proteomes" id="UP000248786">
    <property type="component" value="Unassembled WGS sequence"/>
</dbReference>
<evidence type="ECO:0000313" key="3">
    <source>
        <dbReference type="EMBL" id="RAL70169.1"/>
    </source>
</evidence>
<reference evidence="5 6" key="2">
    <citation type="submission" date="2018-05" db="EMBL/GenBank/DDBJ databases">
        <title>Draft genome sequences of Dehalococcoides mccartyi strains RC and KS.</title>
        <authorList>
            <person name="Higgins S.A."/>
            <person name="Padilla-Crespo E."/>
            <person name="Loeffler F.E."/>
        </authorList>
    </citation>
    <scope>NUCLEOTIDE SEQUENCE [LARGE SCALE GENOMIC DNA]</scope>
    <source>
        <strain evidence="3 5">KS</strain>
        <strain evidence="2 6">RC</strain>
    </source>
</reference>
<gene>
    <name evidence="3" type="ORF">C1G86_1502</name>
    <name evidence="2" type="ORF">C1G87_1467</name>
    <name evidence="1" type="ORF">Dm11a5_1465</name>
</gene>
<sequence length="191" mass="22580">MQEPRSFIHGLSSSDVSNYRALTAEYEKYCREQIAKHFMASKFNFKKCQCCGYCCMCYPCMPRPDEIPPVAKYLAISLKELIDRYMVADTADCQTFFLRWAKEGQEDITGARIPPRRTYDKGYCIFFDKEKKGCRIHPARPDEAKIIKCWDDRQSRDKKLWGMSAWTQDDIYRFLPDFSKEYFRNSGDTRI</sequence>
<dbReference type="Pfam" id="PF03692">
    <property type="entry name" value="CxxCxxCC"/>
    <property type="match status" value="1"/>
</dbReference>
<protein>
    <submittedName>
        <fullName evidence="1">Uncharacterized protein</fullName>
    </submittedName>
</protein>
<dbReference type="EMBL" id="CP011127">
    <property type="protein sequence ID" value="AMU87291.1"/>
    <property type="molecule type" value="Genomic_DNA"/>
</dbReference>
<dbReference type="EMBL" id="QGLD01000016">
    <property type="protein sequence ID" value="RAL70169.1"/>
    <property type="molecule type" value="Genomic_DNA"/>
</dbReference>